<keyword evidence="2" id="KW-1185">Reference proteome</keyword>
<gene>
    <name evidence="1" type="ORF">OEZ85_014050</name>
</gene>
<protein>
    <submittedName>
        <fullName evidence="1">Uncharacterized protein</fullName>
    </submittedName>
</protein>
<evidence type="ECO:0000313" key="2">
    <source>
        <dbReference type="Proteomes" id="UP001244341"/>
    </source>
</evidence>
<dbReference type="Proteomes" id="UP001244341">
    <property type="component" value="Chromosome 8b"/>
</dbReference>
<sequence length="168" mass="17879">MLSALRAGVSACAARIRCRGSTTCFIQQKAASAPGQSWPHSYTASTAAASNCPTGFPRSSSRQTWSLNHQLRAASSGAASASLYQLPAFTFEECAQEVLLCAAPSATAEQRSAAIARLAAQRELMGESWRMLVECGVWARSPSCRTGRDACACSAVLQPWRAFQSTRV</sequence>
<name>A0ABY8U9M9_TETOB</name>
<dbReference type="EMBL" id="CP126215">
    <property type="protein sequence ID" value="WIA17166.1"/>
    <property type="molecule type" value="Genomic_DNA"/>
</dbReference>
<proteinExistence type="predicted"/>
<organism evidence="1 2">
    <name type="scientific">Tetradesmus obliquus</name>
    <name type="common">Green alga</name>
    <name type="synonym">Acutodesmus obliquus</name>
    <dbReference type="NCBI Taxonomy" id="3088"/>
    <lineage>
        <taxon>Eukaryota</taxon>
        <taxon>Viridiplantae</taxon>
        <taxon>Chlorophyta</taxon>
        <taxon>core chlorophytes</taxon>
        <taxon>Chlorophyceae</taxon>
        <taxon>CS clade</taxon>
        <taxon>Sphaeropleales</taxon>
        <taxon>Scenedesmaceae</taxon>
        <taxon>Tetradesmus</taxon>
    </lineage>
</organism>
<evidence type="ECO:0000313" key="1">
    <source>
        <dbReference type="EMBL" id="WIA17166.1"/>
    </source>
</evidence>
<accession>A0ABY8U9M9</accession>
<reference evidence="1 2" key="1">
    <citation type="submission" date="2023-05" db="EMBL/GenBank/DDBJ databases">
        <title>A 100% complete, gapless, phased diploid assembly of the Scenedesmus obliquus UTEX 3031 genome.</title>
        <authorList>
            <person name="Biondi T.C."/>
            <person name="Hanschen E.R."/>
            <person name="Kwon T."/>
            <person name="Eng W."/>
            <person name="Kruse C.P.S."/>
            <person name="Koehler S.I."/>
            <person name="Kunde Y."/>
            <person name="Gleasner C.D."/>
            <person name="You Mak K.T."/>
            <person name="Polle J."/>
            <person name="Hovde B.T."/>
            <person name="Starkenburg S.R."/>
        </authorList>
    </citation>
    <scope>NUCLEOTIDE SEQUENCE [LARGE SCALE GENOMIC DNA]</scope>
    <source>
        <strain evidence="1 2">DOE0152z</strain>
    </source>
</reference>